<reference evidence="2" key="1">
    <citation type="journal article" date="2014" name="Int. J. Syst. Evol. Microbiol.">
        <title>Complete genome sequence of Corynebacterium casei LMG S-19264T (=DSM 44701T), isolated from a smear-ripened cheese.</title>
        <authorList>
            <consortium name="US DOE Joint Genome Institute (JGI-PGF)"/>
            <person name="Walter F."/>
            <person name="Albersmeier A."/>
            <person name="Kalinowski J."/>
            <person name="Ruckert C."/>
        </authorList>
    </citation>
    <scope>NUCLEOTIDE SEQUENCE</scope>
    <source>
        <strain evidence="2">CGMCC 1.12698</strain>
    </source>
</reference>
<protein>
    <submittedName>
        <fullName evidence="2">D-alanyl-D-alanine carboxypeptidase</fullName>
    </submittedName>
</protein>
<keyword evidence="3" id="KW-1185">Reference proteome</keyword>
<dbReference type="PANTHER" id="PTHR35333:SF3">
    <property type="entry name" value="BETA-LACTAMASE-TYPE TRANSPEPTIDASE FOLD CONTAINING PROTEIN"/>
    <property type="match status" value="1"/>
</dbReference>
<gene>
    <name evidence="2" type="ORF">GCM10007140_19360</name>
</gene>
<dbReference type="GO" id="GO:0030655">
    <property type="term" value="P:beta-lactam antibiotic catabolic process"/>
    <property type="evidence" value="ECO:0007669"/>
    <property type="project" value="InterPro"/>
</dbReference>
<dbReference type="EMBL" id="BMFK01000001">
    <property type="protein sequence ID" value="GGE69436.1"/>
    <property type="molecule type" value="Genomic_DNA"/>
</dbReference>
<reference evidence="2" key="2">
    <citation type="submission" date="2020-09" db="EMBL/GenBank/DDBJ databases">
        <authorList>
            <person name="Sun Q."/>
            <person name="Zhou Y."/>
        </authorList>
    </citation>
    <scope>NUCLEOTIDE SEQUENCE</scope>
    <source>
        <strain evidence="2">CGMCC 1.12698</strain>
    </source>
</reference>
<dbReference type="InterPro" id="IPR012338">
    <property type="entry name" value="Beta-lactam/transpept-like"/>
</dbReference>
<evidence type="ECO:0000313" key="3">
    <source>
        <dbReference type="Proteomes" id="UP000605259"/>
    </source>
</evidence>
<dbReference type="InterPro" id="IPR045155">
    <property type="entry name" value="Beta-lactam_cat"/>
</dbReference>
<keyword evidence="2" id="KW-0121">Carboxypeptidase</keyword>
<dbReference type="RefSeq" id="WP_188388159.1">
    <property type="nucleotide sequence ID" value="NZ_BMFK01000001.1"/>
</dbReference>
<dbReference type="GO" id="GO:0008800">
    <property type="term" value="F:beta-lactamase activity"/>
    <property type="evidence" value="ECO:0007669"/>
    <property type="project" value="InterPro"/>
</dbReference>
<dbReference type="PANTHER" id="PTHR35333">
    <property type="entry name" value="BETA-LACTAMASE"/>
    <property type="match status" value="1"/>
</dbReference>
<dbReference type="InterPro" id="IPR000871">
    <property type="entry name" value="Beta-lactam_class-A"/>
</dbReference>
<keyword evidence="2" id="KW-0378">Hydrolase</keyword>
<keyword evidence="2" id="KW-0645">Protease</keyword>
<dbReference type="Pfam" id="PF13354">
    <property type="entry name" value="Beta-lactamase2"/>
    <property type="match status" value="1"/>
</dbReference>
<comment type="caution">
    <text evidence="2">The sequence shown here is derived from an EMBL/GenBank/DDBJ whole genome shotgun (WGS) entry which is preliminary data.</text>
</comment>
<accession>A0A917AS01</accession>
<dbReference type="SUPFAM" id="SSF56601">
    <property type="entry name" value="beta-lactamase/transpeptidase-like"/>
    <property type="match status" value="1"/>
</dbReference>
<proteinExistence type="predicted"/>
<feature type="domain" description="Beta-lactamase class A catalytic" evidence="1">
    <location>
        <begin position="35"/>
        <end position="297"/>
    </location>
</feature>
<sequence>MIGVGRTYAENYDTMLEFIDAKKGSKEVALIIQRNGERIYSTNEDVALPLASMAKILVAIEYANQLESGKIKKDELVPLSELEKYYVPHTDGGAHPDWLDKIKGNHVPLSEVVKGMIRYSSNANTDYLLTRLGFDNVNAVRDQLGLTNHDELAPFGASLYVSNVVQRAYQLSEEDTLEHMRRLSKEEYSAYTHKIHKAMSNPETFKKRNFAPLLSMDFQRVWSDRLPAATANDYIKVMTFLNEKNTYSPTTQKELDEVMEWLIPDQENHEWITHLGTKGGSTEFVLTDSVYVTDKQGNKTEIVLLTNDLTPYESNFLHENWDNFLFETLTNESFRNTLK</sequence>
<organism evidence="2 3">
    <name type="scientific">Priestia taiwanensis</name>
    <dbReference type="NCBI Taxonomy" id="1347902"/>
    <lineage>
        <taxon>Bacteria</taxon>
        <taxon>Bacillati</taxon>
        <taxon>Bacillota</taxon>
        <taxon>Bacilli</taxon>
        <taxon>Bacillales</taxon>
        <taxon>Bacillaceae</taxon>
        <taxon>Priestia</taxon>
    </lineage>
</organism>
<dbReference type="Gene3D" id="3.40.710.10">
    <property type="entry name" value="DD-peptidase/beta-lactamase superfamily"/>
    <property type="match status" value="1"/>
</dbReference>
<evidence type="ECO:0000313" key="2">
    <source>
        <dbReference type="EMBL" id="GGE69436.1"/>
    </source>
</evidence>
<dbReference type="GO" id="GO:0004180">
    <property type="term" value="F:carboxypeptidase activity"/>
    <property type="evidence" value="ECO:0007669"/>
    <property type="project" value="UniProtKB-KW"/>
</dbReference>
<dbReference type="Proteomes" id="UP000605259">
    <property type="component" value="Unassembled WGS sequence"/>
</dbReference>
<dbReference type="GO" id="GO:0046677">
    <property type="term" value="P:response to antibiotic"/>
    <property type="evidence" value="ECO:0007669"/>
    <property type="project" value="InterPro"/>
</dbReference>
<name>A0A917AS01_9BACI</name>
<evidence type="ECO:0000259" key="1">
    <source>
        <dbReference type="Pfam" id="PF13354"/>
    </source>
</evidence>
<dbReference type="AlphaFoldDB" id="A0A917AS01"/>